<organism evidence="1 2">
    <name type="scientific">Ectopseudomonas oleovorans</name>
    <name type="common">Pseudomonas oleovorans</name>
    <dbReference type="NCBI Taxonomy" id="301"/>
    <lineage>
        <taxon>Bacteria</taxon>
        <taxon>Pseudomonadati</taxon>
        <taxon>Pseudomonadota</taxon>
        <taxon>Gammaproteobacteria</taxon>
        <taxon>Pseudomonadales</taxon>
        <taxon>Pseudomonadaceae</taxon>
        <taxon>Ectopseudomonas</taxon>
    </lineage>
</organism>
<evidence type="ECO:0008006" key="3">
    <source>
        <dbReference type="Google" id="ProtNLM"/>
    </source>
</evidence>
<evidence type="ECO:0000313" key="1">
    <source>
        <dbReference type="EMBL" id="MDH0568394.1"/>
    </source>
</evidence>
<dbReference type="EMBL" id="JAOEET010000037">
    <property type="protein sequence ID" value="MDH0568394.1"/>
    <property type="molecule type" value="Genomic_DNA"/>
</dbReference>
<reference evidence="1" key="1">
    <citation type="submission" date="2022-09" db="EMBL/GenBank/DDBJ databases">
        <title>Intensive care unit water sources are persistently colonized with multi-drug resistant bacteria and are the site of extensive horizontal gene transfer of antibiotic resistance genes.</title>
        <authorList>
            <person name="Diorio-Toth L."/>
        </authorList>
    </citation>
    <scope>NUCLEOTIDE SEQUENCE</scope>
    <source>
        <strain evidence="1">GD04000</strain>
    </source>
</reference>
<comment type="caution">
    <text evidence="1">The sequence shown here is derived from an EMBL/GenBank/DDBJ whole genome shotgun (WGS) entry which is preliminary data.</text>
</comment>
<protein>
    <recommendedName>
        <fullName evidence="3">Secreted protein</fullName>
    </recommendedName>
</protein>
<dbReference type="AlphaFoldDB" id="A0AB35L4G7"/>
<dbReference type="Proteomes" id="UP001159292">
    <property type="component" value="Unassembled WGS sequence"/>
</dbReference>
<accession>A0AB35L4G7</accession>
<evidence type="ECO:0000313" key="2">
    <source>
        <dbReference type="Proteomes" id="UP001159292"/>
    </source>
</evidence>
<gene>
    <name evidence="1" type="ORF">N7671_14380</name>
</gene>
<dbReference type="RefSeq" id="WP_280087349.1">
    <property type="nucleotide sequence ID" value="NZ_JAOEET010000037.1"/>
</dbReference>
<name>A0AB35L4G7_ECTOL</name>
<proteinExistence type="predicted"/>
<sequence>MAQSVPKLALLLLVISRHITQQIQLLKIKNHNQTSLYWPAFLSAPISAPSAMRSLVLLGSSFQRHGAGCFSILMTKGLRALLLTAHAECR</sequence>